<dbReference type="InterPro" id="IPR010896">
    <property type="entry name" value="NUMOD1"/>
</dbReference>
<dbReference type="GO" id="GO:0004519">
    <property type="term" value="F:endonuclease activity"/>
    <property type="evidence" value="ECO:0007669"/>
    <property type="project" value="UniProtKB-KW"/>
</dbReference>
<name>A0A385DTE6_BPCA1</name>
<dbReference type="Pfam" id="PF07453">
    <property type="entry name" value="NUMOD1"/>
    <property type="match status" value="1"/>
</dbReference>
<dbReference type="EMBL" id="MH675552">
    <property type="protein sequence ID" value="AXQ62684.1"/>
    <property type="molecule type" value="Genomic_DNA"/>
</dbReference>
<organismHost>
    <name type="scientific">Bacteroides intestinalis</name>
    <dbReference type="NCBI Taxonomy" id="329854"/>
</organismHost>
<gene>
    <name evidence="2" type="ORF">crAss001_41</name>
</gene>
<dbReference type="InterPro" id="IPR036388">
    <property type="entry name" value="WH-like_DNA-bd_sf"/>
</dbReference>
<keyword evidence="3" id="KW-1185">Reference proteome</keyword>
<organism evidence="2 3">
    <name type="scientific">Bacteroides phage crAss001</name>
    <name type="common">Bacteroides phage PhiCrAss001</name>
    <dbReference type="NCBI Taxonomy" id="2301731"/>
    <lineage>
        <taxon>Viruses</taxon>
        <taxon>Duplodnaviria</taxon>
        <taxon>Heunggongvirae</taxon>
        <taxon>Uroviricota</taxon>
        <taxon>Caudoviricetes</taxon>
        <taxon>Crassvirales</taxon>
        <taxon>Steigviridae</taxon>
        <taxon>Asinivirinae</taxon>
        <taxon>Kehishuvirus</taxon>
        <taxon>Kehishuvirus primarius</taxon>
    </lineage>
</organism>
<evidence type="ECO:0000259" key="1">
    <source>
        <dbReference type="Pfam" id="PF07453"/>
    </source>
</evidence>
<keyword evidence="2" id="KW-0255">Endonuclease</keyword>
<keyword evidence="2" id="KW-0378">Hydrolase</keyword>
<accession>A0A385DTE6</accession>
<dbReference type="Gene3D" id="1.10.10.10">
    <property type="entry name" value="Winged helix-like DNA-binding domain superfamily/Winged helix DNA-binding domain"/>
    <property type="match status" value="2"/>
</dbReference>
<dbReference type="InterPro" id="IPR003647">
    <property type="entry name" value="Intron_nuc_1_rpt"/>
</dbReference>
<dbReference type="Proteomes" id="UP000262320">
    <property type="component" value="Segment"/>
</dbReference>
<protein>
    <submittedName>
        <fullName evidence="2">Endonuclease</fullName>
    </submittedName>
</protein>
<sequence>MQDKGKWFVYCHYKPTGEIFYVGIGRKRFGNTHYQIYKRAYEINSRNFLWKRVYSKYKDRVVKIEFNNLEETQAKEKERLLIQLHGRIINNDGCLCNISEGGEGRSGDHSNGKKVFVYSLKGKFIKEFSSAKEAAYSLNLTEKNVNAAASMKRKTCGNYQFRYEDYKDIEISNFSKSPRITPKPVLATKNGTTLEFESSYKFMKFIGLNKNSHINECLNGKRKRVMGWELKFK</sequence>
<reference evidence="2 3" key="1">
    <citation type="submission" date="2018-07" db="EMBL/GenBank/DDBJ databases">
        <title>PhiCrAss001, a member of the most abundant bacteriophage family in the human gut, infects Bacteroides.</title>
        <authorList>
            <person name="Shkoporov A.N."/>
            <person name="Khokhlova E.V."/>
            <person name="Fitzgerald C.B."/>
            <person name="Stockdale S.R."/>
            <person name="Draper L.A."/>
            <person name="Ross R.P."/>
            <person name="Hill C."/>
        </authorList>
    </citation>
    <scope>NUCLEOTIDE SEQUENCE [LARGE SCALE GENOMIC DNA]</scope>
    <source>
        <strain evidence="3">crAss001</strain>
    </source>
</reference>
<evidence type="ECO:0000313" key="3">
    <source>
        <dbReference type="Proteomes" id="UP000262320"/>
    </source>
</evidence>
<keyword evidence="2" id="KW-0540">Nuclease</keyword>
<feature type="domain" description="Nuclease-associated modular DNA-binding 1" evidence="1">
    <location>
        <begin position="113"/>
        <end position="148"/>
    </location>
</feature>
<evidence type="ECO:0000313" key="2">
    <source>
        <dbReference type="EMBL" id="AXQ62684.1"/>
    </source>
</evidence>
<dbReference type="SUPFAM" id="SSF64496">
    <property type="entry name" value="DNA-binding domain of intron-encoded endonucleases"/>
    <property type="match status" value="1"/>
</dbReference>
<proteinExistence type="predicted"/>
<dbReference type="SMART" id="SM00497">
    <property type="entry name" value="IENR1"/>
    <property type="match status" value="2"/>
</dbReference>